<keyword evidence="4" id="KW-0508">mRNA splicing</keyword>
<dbReference type="GO" id="GO:0008380">
    <property type="term" value="P:RNA splicing"/>
    <property type="evidence" value="ECO:0007669"/>
    <property type="project" value="UniProtKB-KW"/>
</dbReference>
<feature type="region of interest" description="Disordered" evidence="6">
    <location>
        <begin position="138"/>
        <end position="383"/>
    </location>
</feature>
<comment type="similarity">
    <text evidence="2">Belongs to the vir family.</text>
</comment>
<dbReference type="PANTHER" id="PTHR23185:SF0">
    <property type="entry name" value="PROTEIN VIRILIZER HOMOLOG"/>
    <property type="match status" value="1"/>
</dbReference>
<keyword evidence="5" id="KW-0539">Nucleus</keyword>
<keyword evidence="9" id="KW-1185">Reference proteome</keyword>
<comment type="subcellular location">
    <subcellularLocation>
        <location evidence="1">Nucleus</location>
    </subcellularLocation>
</comment>
<evidence type="ECO:0000259" key="7">
    <source>
        <dbReference type="Pfam" id="PF15912"/>
    </source>
</evidence>
<feature type="compositionally biased region" description="Gly residues" evidence="6">
    <location>
        <begin position="238"/>
        <end position="249"/>
    </location>
</feature>
<dbReference type="EMBL" id="CADEPI010000146">
    <property type="protein sequence ID" value="CAB3377511.1"/>
    <property type="molecule type" value="Genomic_DNA"/>
</dbReference>
<evidence type="ECO:0000313" key="8">
    <source>
        <dbReference type="EMBL" id="CAB3377511.1"/>
    </source>
</evidence>
<keyword evidence="3" id="KW-0507">mRNA processing</keyword>
<protein>
    <recommendedName>
        <fullName evidence="7">Virilizer N-terminal domain-containing protein</fullName>
    </recommendedName>
</protein>
<evidence type="ECO:0000256" key="6">
    <source>
        <dbReference type="SAM" id="MobiDB-lite"/>
    </source>
</evidence>
<feature type="compositionally biased region" description="Low complexity" evidence="6">
    <location>
        <begin position="143"/>
        <end position="152"/>
    </location>
</feature>
<dbReference type="GO" id="GO:0003723">
    <property type="term" value="F:RNA binding"/>
    <property type="evidence" value="ECO:0007669"/>
    <property type="project" value="TreeGrafter"/>
</dbReference>
<feature type="compositionally biased region" description="Acidic residues" evidence="6">
    <location>
        <begin position="335"/>
        <end position="344"/>
    </location>
</feature>
<comment type="caution">
    <text evidence="8">The sequence shown here is derived from an EMBL/GenBank/DDBJ whole genome shotgun (WGS) entry which is preliminary data.</text>
</comment>
<feature type="compositionally biased region" description="Low complexity" evidence="6">
    <location>
        <begin position="1537"/>
        <end position="1547"/>
    </location>
</feature>
<dbReference type="PANTHER" id="PTHR23185">
    <property type="entry name" value="PROTEIN VIRILIZER HOMOLOG"/>
    <property type="match status" value="1"/>
</dbReference>
<feature type="region of interest" description="Disordered" evidence="6">
    <location>
        <begin position="1588"/>
        <end position="1610"/>
    </location>
</feature>
<feature type="compositionally biased region" description="Basic and acidic residues" evidence="6">
    <location>
        <begin position="217"/>
        <end position="237"/>
    </location>
</feature>
<feature type="compositionally biased region" description="Low complexity" evidence="6">
    <location>
        <begin position="325"/>
        <end position="334"/>
    </location>
</feature>
<dbReference type="Pfam" id="PF15912">
    <property type="entry name" value="VIR_N"/>
    <property type="match status" value="1"/>
</dbReference>
<dbReference type="InterPro" id="IPR031801">
    <property type="entry name" value="VIR_N"/>
</dbReference>
<dbReference type="Proteomes" id="UP000494165">
    <property type="component" value="Unassembled WGS sequence"/>
</dbReference>
<feature type="region of interest" description="Disordered" evidence="6">
    <location>
        <begin position="1524"/>
        <end position="1548"/>
    </location>
</feature>
<dbReference type="OrthoDB" id="2011702at2759"/>
<feature type="compositionally biased region" description="Basic and acidic residues" evidence="6">
    <location>
        <begin position="253"/>
        <end position="265"/>
    </location>
</feature>
<evidence type="ECO:0000313" key="9">
    <source>
        <dbReference type="Proteomes" id="UP000494165"/>
    </source>
</evidence>
<accession>A0A8S1DCR2</accession>
<reference evidence="8 9" key="1">
    <citation type="submission" date="2020-04" db="EMBL/GenBank/DDBJ databases">
        <authorList>
            <person name="Alioto T."/>
            <person name="Alioto T."/>
            <person name="Gomez Garrido J."/>
        </authorList>
    </citation>
    <scope>NUCLEOTIDE SEQUENCE [LARGE SCALE GENOMIC DNA]</scope>
</reference>
<gene>
    <name evidence="8" type="ORF">CLODIP_2_CD09606</name>
</gene>
<dbReference type="GO" id="GO:0036396">
    <property type="term" value="C:RNA N6-methyladenosine methyltransferase complex"/>
    <property type="evidence" value="ECO:0007669"/>
    <property type="project" value="TreeGrafter"/>
</dbReference>
<evidence type="ECO:0000256" key="5">
    <source>
        <dbReference type="ARBA" id="ARBA00023242"/>
    </source>
</evidence>
<evidence type="ECO:0000256" key="3">
    <source>
        <dbReference type="ARBA" id="ARBA00022664"/>
    </source>
</evidence>
<feature type="compositionally biased region" description="Acidic residues" evidence="6">
    <location>
        <begin position="370"/>
        <end position="383"/>
    </location>
</feature>
<sequence>MAVNMDDDAQLLFFDTFSHETSEELNLDLVQFPKPVLLSEVRIIPLGAKVQADFPGGVRLGATNPSQFTIEFFVNDLSKPGAATFESLGSLEYKQNGNIQLPFDRKSISQIPTDGLVLRGLYTTITLAVYGSVSKSLTDNTNASSSSHAASAQNVETESRSPRPEWTSNDSGNAQRFKDSQDQYPRNYSQDTRTYPQQEYGGNFGDQWKQSQNSGDGYEKEQWDSQRSGNERWERGEGGPARHGAGRGGWEWNESRANDYHERQEWSGSRGASRRSWDESNARKRPHTPPMDEKKWTKSNEKPPAEVEAKEESTVATPFEALSPGDVESISSDGDIGDNFDDGDLGNGIEANSPVQEPNQENSPLSTPDQDPEQYEPILSDEDMDDAEFQDYEFDDIKDIPIERTPFFDPNKPLRTLENLSDPSLSVGENMKQNSKLAAKVDPSRFFELADKIRSSEDMSETWVENLEQLAPLVLTSLHFKPELIPKLVSWVKIGLDVEKAKEQAVPAFKVRHLKAGLRLAFSLCSAGNDALASLVDAGLFGMITQLLQEDCMALSLKLLGIRVLDCTLSNSNTMERFFEFEPEPGRNGVSFVLELWRNTKVTRVKFALNNLVRKINLYETLRFIQQECLDAKFDQDSRVRLTCAFKFVQDAFTDMKMKLGQFNRFLPVAAHFNFPVSTHEPHVAVYAFMKSAKLLECFLACLAALEPDDELCQQVLALIGGLLKEEHGLRFLASQPGPTQVLIRALTDLRQPLGAELAYCMRILAVLDELANADTDDIRSEDDIETFKALQILCETPAGRLNVAQVLSMADHSEPLFKIAKATPPTSASRNLSLDLIHSTVSMVDCPEYLFRYQQHLSQIFTEENKLAHLAFWVKHFDCSNIQTLCQELNANIDKAKSNAEELVPIVRALKYLALPKLDDCLDEFENASKRQMLLELFSHDGLFILSNVLASVASAFEHPELHAATLSGIKGLNLINLILPCLALLRAILTLVASSQGAEFKNLTPVGPLLSIYELLHAYRSDTPFFASVNESLQLTVKSLMAYTQPCSEEQLPKSTWTQMAAEVFKHISLRPNTVLPGLDLLSKLLPKPLPVCGTRLIRSDDEKRILTFYRLWGAHLHPLASAIHEMINLFGVSSVRKLATKMLEICRLISDLGPSLALIVVQSVVEGLVSSIKLDRKLDYNSDSTRRRLCLLTALSARGAPKIALLHLLRTGGTEENGLITLFNWVIHRNVQDKRYTETKLILQFVDNLFQPKETVFSSEWQSVPSREIIQSVSHCLLDLIAFLTKEQKSSLSKDIISALSALHLISGSEVGLHFVKMCLETKPECLSNVFSYCVAVEDNREEMLSRTIVLLKKCYPSFESSPSQLSKICGCDVGNQENHPLNRLSELNLRPEINDLFKVASAVQASDLPLETETEVPTVSVAEQLPVQFLLQEPTRESEPPAELDLPTLPESKEHLKILDLAELVAAALPDVNLAQEIDKLNSMHRGDDMRLSQNDVSLSRERAVRKPMSAPIRGRLLFPRSVPSSRGDTFRSRPPNTSRPPSLHVDDFLALESAGQQPTGPTGYNKQTMRAAKDLLVPRQRMRGRSMAQDRSGRFMATPAPTYRR</sequence>
<dbReference type="GO" id="GO:0005634">
    <property type="term" value="C:nucleus"/>
    <property type="evidence" value="ECO:0007669"/>
    <property type="project" value="UniProtKB-SubCell"/>
</dbReference>
<dbReference type="GO" id="GO:0006397">
    <property type="term" value="P:mRNA processing"/>
    <property type="evidence" value="ECO:0007669"/>
    <property type="project" value="UniProtKB-KW"/>
</dbReference>
<proteinExistence type="inferred from homology"/>
<evidence type="ECO:0000256" key="1">
    <source>
        <dbReference type="ARBA" id="ARBA00004123"/>
    </source>
</evidence>
<evidence type="ECO:0000256" key="4">
    <source>
        <dbReference type="ARBA" id="ARBA00023187"/>
    </source>
</evidence>
<feature type="compositionally biased region" description="Basic and acidic residues" evidence="6">
    <location>
        <begin position="290"/>
        <end position="313"/>
    </location>
</feature>
<feature type="compositionally biased region" description="Polar residues" evidence="6">
    <location>
        <begin position="182"/>
        <end position="197"/>
    </location>
</feature>
<dbReference type="InterPro" id="IPR026736">
    <property type="entry name" value="Virilizer"/>
</dbReference>
<name>A0A8S1DCR2_9INSE</name>
<evidence type="ECO:0000256" key="2">
    <source>
        <dbReference type="ARBA" id="ARBA00008371"/>
    </source>
</evidence>
<organism evidence="8 9">
    <name type="scientific">Cloeon dipterum</name>
    <dbReference type="NCBI Taxonomy" id="197152"/>
    <lineage>
        <taxon>Eukaryota</taxon>
        <taxon>Metazoa</taxon>
        <taxon>Ecdysozoa</taxon>
        <taxon>Arthropoda</taxon>
        <taxon>Hexapoda</taxon>
        <taxon>Insecta</taxon>
        <taxon>Pterygota</taxon>
        <taxon>Palaeoptera</taxon>
        <taxon>Ephemeroptera</taxon>
        <taxon>Pisciforma</taxon>
        <taxon>Baetidae</taxon>
        <taxon>Cloeon</taxon>
    </lineage>
</organism>
<feature type="compositionally biased region" description="Polar residues" evidence="6">
    <location>
        <begin position="353"/>
        <end position="369"/>
    </location>
</feature>
<feature type="domain" description="Virilizer N-terminal" evidence="7">
    <location>
        <begin position="9"/>
        <end position="219"/>
    </location>
</feature>